<evidence type="ECO:0000313" key="2">
    <source>
        <dbReference type="EMBL" id="KAG9336720.1"/>
    </source>
</evidence>
<feature type="region of interest" description="Disordered" evidence="1">
    <location>
        <begin position="235"/>
        <end position="297"/>
    </location>
</feature>
<organism evidence="2 3">
    <name type="scientific">Albula glossodonta</name>
    <name type="common">roundjaw bonefish</name>
    <dbReference type="NCBI Taxonomy" id="121402"/>
    <lineage>
        <taxon>Eukaryota</taxon>
        <taxon>Metazoa</taxon>
        <taxon>Chordata</taxon>
        <taxon>Craniata</taxon>
        <taxon>Vertebrata</taxon>
        <taxon>Euteleostomi</taxon>
        <taxon>Actinopterygii</taxon>
        <taxon>Neopterygii</taxon>
        <taxon>Teleostei</taxon>
        <taxon>Albuliformes</taxon>
        <taxon>Albulidae</taxon>
        <taxon>Albula</taxon>
    </lineage>
</organism>
<name>A0A8T2NBL0_9TELE</name>
<proteinExistence type="predicted"/>
<accession>A0A8T2NBL0</accession>
<dbReference type="EMBL" id="JAFBMS010000102">
    <property type="protein sequence ID" value="KAG9336720.1"/>
    <property type="molecule type" value="Genomic_DNA"/>
</dbReference>
<keyword evidence="3" id="KW-1185">Reference proteome</keyword>
<protein>
    <submittedName>
        <fullName evidence="2">Uncharacterized protein</fullName>
    </submittedName>
</protein>
<feature type="compositionally biased region" description="Pro residues" evidence="1">
    <location>
        <begin position="32"/>
        <end position="46"/>
    </location>
</feature>
<feature type="region of interest" description="Disordered" evidence="1">
    <location>
        <begin position="1"/>
        <end position="57"/>
    </location>
</feature>
<evidence type="ECO:0000256" key="1">
    <source>
        <dbReference type="SAM" id="MobiDB-lite"/>
    </source>
</evidence>
<gene>
    <name evidence="2" type="ORF">JZ751_003068</name>
</gene>
<dbReference type="Proteomes" id="UP000824540">
    <property type="component" value="Unassembled WGS sequence"/>
</dbReference>
<evidence type="ECO:0000313" key="3">
    <source>
        <dbReference type="Proteomes" id="UP000824540"/>
    </source>
</evidence>
<feature type="compositionally biased region" description="Low complexity" evidence="1">
    <location>
        <begin position="271"/>
        <end position="287"/>
    </location>
</feature>
<sequence length="297" mass="32122">MRCSITMASDQLAPSYGRHPASSPQGLNPRPLLHPLPGDTPFPAPFQPGAGVPIGGLPGRRGRGTLFKPMLAQLDSIDVSGQVVGHSQILPPVLLILTLCMKDVPRSSLLGQCGFKRRRRRTERVRCSRSVSLVGISGAWHRTALSRLQATDFINRFHSQLGQAKQSEEWSGGWGWGGRGRRETEMDLKARSHAPMTCCAQRYMSLIQQNRKCSINQCPLRGISTGRESAGLRLAMPKEGSHPGGRSAQRQGRGLTLSSLGSDRTLKPVQSTDDTLQSSPLSSSTKSRGGEQGATKP</sequence>
<comment type="caution">
    <text evidence="2">The sequence shown here is derived from an EMBL/GenBank/DDBJ whole genome shotgun (WGS) entry which is preliminary data.</text>
</comment>
<reference evidence="2" key="1">
    <citation type="thesis" date="2021" institute="BYU ScholarsArchive" country="Provo, UT, USA">
        <title>Applications of and Algorithms for Genome Assembly and Genomic Analyses with an Emphasis on Marine Teleosts.</title>
        <authorList>
            <person name="Pickett B.D."/>
        </authorList>
    </citation>
    <scope>NUCLEOTIDE SEQUENCE</scope>
    <source>
        <strain evidence="2">HI-2016</strain>
    </source>
</reference>
<dbReference type="AlphaFoldDB" id="A0A8T2NBL0"/>